<keyword evidence="3" id="KW-0479">Metal-binding</keyword>
<evidence type="ECO:0000256" key="4">
    <source>
        <dbReference type="ARBA" id="ARBA00023002"/>
    </source>
</evidence>
<keyword evidence="7" id="KW-0472">Membrane</keyword>
<evidence type="ECO:0000256" key="6">
    <source>
        <dbReference type="ARBA" id="ARBA00023033"/>
    </source>
</evidence>
<comment type="caution">
    <text evidence="8">The sequence shown here is derived from an EMBL/GenBank/DDBJ whole genome shotgun (WGS) entry which is preliminary data.</text>
</comment>
<feature type="transmembrane region" description="Helical" evidence="7">
    <location>
        <begin position="55"/>
        <end position="74"/>
    </location>
</feature>
<keyword evidence="7" id="KW-0812">Transmembrane</keyword>
<name>A0AAN7F9W2_QUERU</name>
<keyword evidence="2" id="KW-0349">Heme</keyword>
<keyword evidence="4" id="KW-0560">Oxidoreductase</keyword>
<gene>
    <name evidence="8" type="ORF">RGQ29_019128</name>
</gene>
<evidence type="ECO:0000313" key="8">
    <source>
        <dbReference type="EMBL" id="KAK4588006.1"/>
    </source>
</evidence>
<dbReference type="EMBL" id="JAXUIC010000005">
    <property type="protein sequence ID" value="KAK4588006.1"/>
    <property type="molecule type" value="Genomic_DNA"/>
</dbReference>
<evidence type="ECO:0000256" key="1">
    <source>
        <dbReference type="ARBA" id="ARBA00010617"/>
    </source>
</evidence>
<dbReference type="AlphaFoldDB" id="A0AAN7F9W2"/>
<evidence type="ECO:0000256" key="5">
    <source>
        <dbReference type="ARBA" id="ARBA00023004"/>
    </source>
</evidence>
<organism evidence="8 9">
    <name type="scientific">Quercus rubra</name>
    <name type="common">Northern red oak</name>
    <name type="synonym">Quercus borealis</name>
    <dbReference type="NCBI Taxonomy" id="3512"/>
    <lineage>
        <taxon>Eukaryota</taxon>
        <taxon>Viridiplantae</taxon>
        <taxon>Streptophyta</taxon>
        <taxon>Embryophyta</taxon>
        <taxon>Tracheophyta</taxon>
        <taxon>Spermatophyta</taxon>
        <taxon>Magnoliopsida</taxon>
        <taxon>eudicotyledons</taxon>
        <taxon>Gunneridae</taxon>
        <taxon>Pentapetalae</taxon>
        <taxon>rosids</taxon>
        <taxon>fabids</taxon>
        <taxon>Fagales</taxon>
        <taxon>Fagaceae</taxon>
        <taxon>Quercus</taxon>
    </lineage>
</organism>
<keyword evidence="5" id="KW-0408">Iron</keyword>
<accession>A0AAN7F9W2</accession>
<dbReference type="PANTHER" id="PTHR47950:SF4">
    <property type="entry name" value="GERANIOL 8-HYDROXYLASE-LIKE"/>
    <property type="match status" value="1"/>
</dbReference>
<dbReference type="Proteomes" id="UP001324115">
    <property type="component" value="Unassembled WGS sequence"/>
</dbReference>
<comment type="similarity">
    <text evidence="1">Belongs to the cytochrome P450 family.</text>
</comment>
<dbReference type="GO" id="GO:0004497">
    <property type="term" value="F:monooxygenase activity"/>
    <property type="evidence" value="ECO:0007669"/>
    <property type="project" value="UniProtKB-KW"/>
</dbReference>
<evidence type="ECO:0000256" key="7">
    <source>
        <dbReference type="SAM" id="Phobius"/>
    </source>
</evidence>
<keyword evidence="9" id="KW-1185">Reference proteome</keyword>
<protein>
    <submittedName>
        <fullName evidence="8">Uncharacterized protein</fullName>
    </submittedName>
</protein>
<evidence type="ECO:0000313" key="9">
    <source>
        <dbReference type="Proteomes" id="UP001324115"/>
    </source>
</evidence>
<proteinExistence type="inferred from homology"/>
<keyword evidence="7" id="KW-1133">Transmembrane helix</keyword>
<dbReference type="GO" id="GO:0046872">
    <property type="term" value="F:metal ion binding"/>
    <property type="evidence" value="ECO:0007669"/>
    <property type="project" value="UniProtKB-KW"/>
</dbReference>
<sequence length="75" mass="8606">MLNLLLASLIHHFDWKLFPDRMAPEGINTKDKFGLTLPKAIPLVAIPVVVAKVEYLWTFFCVILMLLVMLQVVIR</sequence>
<dbReference type="PANTHER" id="PTHR47950">
    <property type="entry name" value="CYTOCHROME P450, FAMILY 76, SUBFAMILY C, POLYPEPTIDE 5-RELATED"/>
    <property type="match status" value="1"/>
</dbReference>
<evidence type="ECO:0000256" key="3">
    <source>
        <dbReference type="ARBA" id="ARBA00022723"/>
    </source>
</evidence>
<evidence type="ECO:0000256" key="2">
    <source>
        <dbReference type="ARBA" id="ARBA00022617"/>
    </source>
</evidence>
<reference evidence="8 9" key="1">
    <citation type="journal article" date="2023" name="G3 (Bethesda)">
        <title>A haplotype-resolved chromosome-scale genome for Quercus rubra L. provides insights into the genetics of adaptive traits for red oak species.</title>
        <authorList>
            <person name="Kapoor B."/>
            <person name="Jenkins J."/>
            <person name="Schmutz J."/>
            <person name="Zhebentyayeva T."/>
            <person name="Kuelheim C."/>
            <person name="Coggeshall M."/>
            <person name="Heim C."/>
            <person name="Lasky J.R."/>
            <person name="Leites L."/>
            <person name="Islam-Faridi N."/>
            <person name="Romero-Severson J."/>
            <person name="DeLeo V.L."/>
            <person name="Lucas S.M."/>
            <person name="Lazic D."/>
            <person name="Gailing O."/>
            <person name="Carlson J."/>
            <person name="Staton M."/>
        </authorList>
    </citation>
    <scope>NUCLEOTIDE SEQUENCE [LARGE SCALE GENOMIC DNA]</scope>
    <source>
        <strain evidence="8">Pseudo-F2</strain>
    </source>
</reference>
<keyword evidence="6" id="KW-0503">Monooxygenase</keyword>